<dbReference type="GO" id="GO:0006508">
    <property type="term" value="P:proteolysis"/>
    <property type="evidence" value="ECO:0007669"/>
    <property type="project" value="UniProtKB-KW"/>
</dbReference>
<dbReference type="GO" id="GO:0008233">
    <property type="term" value="F:peptidase activity"/>
    <property type="evidence" value="ECO:0007669"/>
    <property type="project" value="UniProtKB-KW"/>
</dbReference>
<dbReference type="InterPro" id="IPR053134">
    <property type="entry name" value="RNA-dir_DNA_polymerase"/>
</dbReference>
<dbReference type="Gene3D" id="3.10.10.10">
    <property type="entry name" value="HIV Type 1 Reverse Transcriptase, subunit A, domain 1"/>
    <property type="match status" value="1"/>
</dbReference>
<feature type="domain" description="Reverse transcriptase" evidence="8">
    <location>
        <begin position="31"/>
        <end position="115"/>
    </location>
</feature>
<evidence type="ECO:0000259" key="8">
    <source>
        <dbReference type="Pfam" id="PF00078"/>
    </source>
</evidence>
<dbReference type="GO" id="GO:0004519">
    <property type="term" value="F:endonuclease activity"/>
    <property type="evidence" value="ECO:0007669"/>
    <property type="project" value="UniProtKB-KW"/>
</dbReference>
<organism evidence="9">
    <name type="scientific">Parasteatoda tepidariorum</name>
    <name type="common">Common house spider</name>
    <name type="synonym">Achaearanea tepidariorum</name>
    <dbReference type="NCBI Taxonomy" id="114398"/>
    <lineage>
        <taxon>Eukaryota</taxon>
        <taxon>Metazoa</taxon>
        <taxon>Ecdysozoa</taxon>
        <taxon>Arthropoda</taxon>
        <taxon>Chelicerata</taxon>
        <taxon>Arachnida</taxon>
        <taxon>Araneae</taxon>
        <taxon>Araneomorphae</taxon>
        <taxon>Entelegynae</taxon>
        <taxon>Araneoidea</taxon>
        <taxon>Theridiidae</taxon>
        <taxon>Parasteatoda</taxon>
    </lineage>
</organism>
<dbReference type="PANTHER" id="PTHR24559">
    <property type="entry name" value="TRANSPOSON TY3-I GAG-POL POLYPROTEIN"/>
    <property type="match status" value="1"/>
</dbReference>
<evidence type="ECO:0000256" key="3">
    <source>
        <dbReference type="ARBA" id="ARBA00022695"/>
    </source>
</evidence>
<keyword evidence="4" id="KW-0540">Nuclease</keyword>
<evidence type="ECO:0000256" key="7">
    <source>
        <dbReference type="ARBA" id="ARBA00022918"/>
    </source>
</evidence>
<evidence type="ECO:0000256" key="2">
    <source>
        <dbReference type="ARBA" id="ARBA00022679"/>
    </source>
</evidence>
<keyword evidence="5" id="KW-0255">Endonuclease</keyword>
<sequence length="139" mass="16156">MKATREEFDFLLTQGIIRPSKSPWASPLHVVKKSNGNWRPCGDYRKLNSITVPDRYPIPHIQDCTQLFYGKKIFSTVDLTRAYHQIPVNPLDIPKTAVTTPFGLFEYVYMPFGLKKLWSNFPKVYAPSFNRLRLLHTIL</sequence>
<dbReference type="OrthoDB" id="6429476at2759"/>
<dbReference type="AlphaFoldDB" id="A0A2L2YY29"/>
<dbReference type="FunFam" id="3.10.10.10:FF:000007">
    <property type="entry name" value="Retrovirus-related Pol polyprotein from transposon 17.6-like Protein"/>
    <property type="match status" value="1"/>
</dbReference>
<evidence type="ECO:0000313" key="9">
    <source>
        <dbReference type="EMBL" id="LAA12964.1"/>
    </source>
</evidence>
<keyword evidence="6" id="KW-0378">Hydrolase</keyword>
<keyword evidence="2" id="KW-0808">Transferase</keyword>
<dbReference type="InterPro" id="IPR043502">
    <property type="entry name" value="DNA/RNA_pol_sf"/>
</dbReference>
<evidence type="ECO:0000256" key="6">
    <source>
        <dbReference type="ARBA" id="ARBA00022801"/>
    </source>
</evidence>
<dbReference type="CDD" id="cd01647">
    <property type="entry name" value="RT_LTR"/>
    <property type="match status" value="1"/>
</dbReference>
<dbReference type="Pfam" id="PF00078">
    <property type="entry name" value="RVT_1"/>
    <property type="match status" value="1"/>
</dbReference>
<dbReference type="SUPFAM" id="SSF56672">
    <property type="entry name" value="DNA/RNA polymerases"/>
    <property type="match status" value="1"/>
</dbReference>
<evidence type="ECO:0000256" key="5">
    <source>
        <dbReference type="ARBA" id="ARBA00022759"/>
    </source>
</evidence>
<dbReference type="InterPro" id="IPR000477">
    <property type="entry name" value="RT_dom"/>
</dbReference>
<protein>
    <submittedName>
        <fullName evidence="9">Uncharacterized protein K02A2.6-like</fullName>
    </submittedName>
</protein>
<evidence type="ECO:0000256" key="4">
    <source>
        <dbReference type="ARBA" id="ARBA00022722"/>
    </source>
</evidence>
<accession>A0A2L2YY29</accession>
<dbReference type="PANTHER" id="PTHR24559:SF435">
    <property type="entry name" value="RIBONUCLEASE H"/>
    <property type="match status" value="1"/>
</dbReference>
<evidence type="ECO:0000256" key="1">
    <source>
        <dbReference type="ARBA" id="ARBA00022670"/>
    </source>
</evidence>
<dbReference type="GO" id="GO:0003964">
    <property type="term" value="F:RNA-directed DNA polymerase activity"/>
    <property type="evidence" value="ECO:0007669"/>
    <property type="project" value="UniProtKB-KW"/>
</dbReference>
<keyword evidence="7" id="KW-0695">RNA-directed DNA polymerase</keyword>
<name>A0A2L2YY29_PARTP</name>
<proteinExistence type="evidence at transcript level"/>
<reference evidence="9" key="1">
    <citation type="journal article" date="2016" name="Mol. Ecol. Resour.">
        <title>Evaluation of the impact of RNA preservation methods of spiders for de novo transcriptome assembly.</title>
        <authorList>
            <person name="Kono N."/>
            <person name="Nakamura H."/>
            <person name="Ito Y."/>
            <person name="Tomita M."/>
            <person name="Arakawa K."/>
        </authorList>
    </citation>
    <scope>NUCLEOTIDE SEQUENCE</scope>
    <source>
        <tissue evidence="9">Whole body</tissue>
    </source>
</reference>
<dbReference type="EMBL" id="IAAA01069772">
    <property type="protein sequence ID" value="LAA12964.1"/>
    <property type="molecule type" value="mRNA"/>
</dbReference>
<keyword evidence="3" id="KW-0548">Nucleotidyltransferase</keyword>
<keyword evidence="1" id="KW-0645">Protease</keyword>